<dbReference type="Proteomes" id="UP001489004">
    <property type="component" value="Unassembled WGS sequence"/>
</dbReference>
<accession>A0AAW1QS13</accession>
<dbReference type="Pfam" id="PF12231">
    <property type="entry name" value="Rif1_N"/>
    <property type="match status" value="1"/>
</dbReference>
<organism evidence="2 3">
    <name type="scientific">[Myrmecia] bisecta</name>
    <dbReference type="NCBI Taxonomy" id="41462"/>
    <lineage>
        <taxon>Eukaryota</taxon>
        <taxon>Viridiplantae</taxon>
        <taxon>Chlorophyta</taxon>
        <taxon>core chlorophytes</taxon>
        <taxon>Trebouxiophyceae</taxon>
        <taxon>Trebouxiales</taxon>
        <taxon>Trebouxiaceae</taxon>
        <taxon>Myrmecia</taxon>
    </lineage>
</organism>
<dbReference type="SUPFAM" id="SSF48371">
    <property type="entry name" value="ARM repeat"/>
    <property type="match status" value="1"/>
</dbReference>
<sequence length="580" mass="64233">MACALEKGAVQGSWSSGSEVFQGLIRVLATTQDKGWDPKAERAVSRTCLWALAAAGRVVKKQLLIKHLTALLEQTTCALQVSNKWGSQNCVIRGLQLLQQLGERIPDMLGQKSMEWLPFLWRLFLVQDGGPSKLPATVCTHALDCFDVVRSCGIVNKSMRQDLIRDLLLQPAGVQAGLDSGGLLDCMRRRTHKITAGAQHLSAEQRQEMEEEACLLARAWGAFAQLLQEGFLQQGQIGNYMLKLMEGLFQWDARNGHPTLRVACFRAWSVVVPTLAGPQAHPKRHMSLLLNPILFAFRMPSMPEPARKAALEVYACLLRHSVAPLPATASRDQQIKADKEAVDKCVEPLLKLLSGRETGGAGFATPEQLRQVLSSLRSVQRPVFITPICNLVSRYFLPSCSPASQKNQLAVEYSAACISSFTQLYAHFWQRAGEAAAQPAFDQSAALQSYWRRLLKLKHWLDRHAPNIPLDFIRLPRLEDAAAAGSAGEFGAPAALSPLAYLGGHWMRLLSRLPAALQRTVLTDVTRLLQMTVDMPDALPQQQELMAHVLTRRPPRPATHAPPVHDRVPWRKQVAMQLVP</sequence>
<keyword evidence="3" id="KW-1185">Reference proteome</keyword>
<dbReference type="Gene3D" id="1.25.10.10">
    <property type="entry name" value="Leucine-rich Repeat Variant"/>
    <property type="match status" value="1"/>
</dbReference>
<dbReference type="InterPro" id="IPR011989">
    <property type="entry name" value="ARM-like"/>
</dbReference>
<dbReference type="EMBL" id="JALJOR010000002">
    <property type="protein sequence ID" value="KAK9824239.1"/>
    <property type="molecule type" value="Genomic_DNA"/>
</dbReference>
<evidence type="ECO:0000313" key="2">
    <source>
        <dbReference type="EMBL" id="KAK9824239.1"/>
    </source>
</evidence>
<reference evidence="2 3" key="1">
    <citation type="journal article" date="2024" name="Nat. Commun.">
        <title>Phylogenomics reveals the evolutionary origins of lichenization in chlorophyte algae.</title>
        <authorList>
            <person name="Puginier C."/>
            <person name="Libourel C."/>
            <person name="Otte J."/>
            <person name="Skaloud P."/>
            <person name="Haon M."/>
            <person name="Grisel S."/>
            <person name="Petersen M."/>
            <person name="Berrin J.G."/>
            <person name="Delaux P.M."/>
            <person name="Dal Grande F."/>
            <person name="Keller J."/>
        </authorList>
    </citation>
    <scope>NUCLEOTIDE SEQUENCE [LARGE SCALE GENOMIC DNA]</scope>
    <source>
        <strain evidence="2 3">SAG 2043</strain>
    </source>
</reference>
<name>A0AAW1QS13_9CHLO</name>
<evidence type="ECO:0000259" key="1">
    <source>
        <dbReference type="Pfam" id="PF12231"/>
    </source>
</evidence>
<dbReference type="InterPro" id="IPR022031">
    <property type="entry name" value="Rif1_N"/>
</dbReference>
<dbReference type="InterPro" id="IPR016024">
    <property type="entry name" value="ARM-type_fold"/>
</dbReference>
<dbReference type="AlphaFoldDB" id="A0AAW1QS13"/>
<comment type="caution">
    <text evidence="2">The sequence shown here is derived from an EMBL/GenBank/DDBJ whole genome shotgun (WGS) entry which is preliminary data.</text>
</comment>
<feature type="domain" description="Telomere-associated protein Rif1 N-terminal" evidence="1">
    <location>
        <begin position="80"/>
        <end position="325"/>
    </location>
</feature>
<gene>
    <name evidence="2" type="ORF">WJX72_008873</name>
</gene>
<proteinExistence type="predicted"/>
<protein>
    <recommendedName>
        <fullName evidence="1">Telomere-associated protein Rif1 N-terminal domain-containing protein</fullName>
    </recommendedName>
</protein>
<evidence type="ECO:0000313" key="3">
    <source>
        <dbReference type="Proteomes" id="UP001489004"/>
    </source>
</evidence>